<proteinExistence type="predicted"/>
<dbReference type="InterPro" id="IPR039555">
    <property type="entry name" value="TraF/TrbB"/>
</dbReference>
<organism evidence="2 3">
    <name type="scientific">Gemmobacter fulvus</name>
    <dbReference type="NCBI Taxonomy" id="2840474"/>
    <lineage>
        <taxon>Bacteria</taxon>
        <taxon>Pseudomonadati</taxon>
        <taxon>Pseudomonadota</taxon>
        <taxon>Alphaproteobacteria</taxon>
        <taxon>Rhodobacterales</taxon>
        <taxon>Paracoccaceae</taxon>
        <taxon>Gemmobacter</taxon>
    </lineage>
</organism>
<sequence length="136" mass="14454">MVRRDFLALSSASALCLGLAGPTAAQDHPRIALIFVGASWCPVCHAAARVLAPAAERSGLEILVASQDGKPVPPWRNFVDARAHPIAAEVKALPTLLFVDLVEGRIIARLEGFGEPRQYLGNIRRTLASIVEAGHG</sequence>
<feature type="signal peptide" evidence="1">
    <location>
        <begin position="1"/>
        <end position="25"/>
    </location>
</feature>
<accession>A0A975PCB9</accession>
<dbReference type="RefSeq" id="WP_215507651.1">
    <property type="nucleotide sequence ID" value="NZ_CP076365.1"/>
</dbReference>
<gene>
    <name evidence="2" type="ORF">KM031_21555</name>
</gene>
<dbReference type="SUPFAM" id="SSF52833">
    <property type="entry name" value="Thioredoxin-like"/>
    <property type="match status" value="1"/>
</dbReference>
<dbReference type="AlphaFoldDB" id="A0A975PCB9"/>
<dbReference type="Proteomes" id="UP000679352">
    <property type="component" value="Plasmid p4"/>
</dbReference>
<protein>
    <submittedName>
        <fullName evidence="2">Conjugal transfer protein TraF</fullName>
    </submittedName>
</protein>
<evidence type="ECO:0000313" key="3">
    <source>
        <dbReference type="Proteomes" id="UP000679352"/>
    </source>
</evidence>
<dbReference type="InterPro" id="IPR036249">
    <property type="entry name" value="Thioredoxin-like_sf"/>
</dbReference>
<keyword evidence="3" id="KW-1185">Reference proteome</keyword>
<dbReference type="EMBL" id="CP076365">
    <property type="protein sequence ID" value="QWK93013.1"/>
    <property type="molecule type" value="Genomic_DNA"/>
</dbReference>
<dbReference type="KEGG" id="gfu:KM031_21555"/>
<evidence type="ECO:0000256" key="1">
    <source>
        <dbReference type="SAM" id="SignalP"/>
    </source>
</evidence>
<dbReference type="Gene3D" id="3.40.30.10">
    <property type="entry name" value="Glutaredoxin"/>
    <property type="match status" value="1"/>
</dbReference>
<name>A0A975PCB9_9RHOB</name>
<dbReference type="Pfam" id="PF13728">
    <property type="entry name" value="TraF"/>
    <property type="match status" value="1"/>
</dbReference>
<feature type="chain" id="PRO_5036847269" evidence="1">
    <location>
        <begin position="26"/>
        <end position="136"/>
    </location>
</feature>
<geneLocation type="plasmid" evidence="2 3">
    <name>p4</name>
</geneLocation>
<evidence type="ECO:0000313" key="2">
    <source>
        <dbReference type="EMBL" id="QWK93013.1"/>
    </source>
</evidence>
<keyword evidence="1" id="KW-0732">Signal</keyword>
<reference evidence="2" key="1">
    <citation type="submission" date="2021-06" db="EMBL/GenBank/DDBJ databases">
        <authorList>
            <person name="Lee C.-S."/>
            <person name="Jin L."/>
        </authorList>
    </citation>
    <scope>NUCLEOTIDE SEQUENCE</scope>
    <source>
        <strain evidence="2">Con5</strain>
        <plasmid evidence="2">p4</plasmid>
    </source>
</reference>
<keyword evidence="2" id="KW-0614">Plasmid</keyword>